<protein>
    <submittedName>
        <fullName evidence="1">Uncharacterized protein</fullName>
    </submittedName>
</protein>
<evidence type="ECO:0000313" key="1">
    <source>
        <dbReference type="EMBL" id="KAJ6993687.1"/>
    </source>
</evidence>
<dbReference type="EMBL" id="JAQIZT010000006">
    <property type="protein sequence ID" value="KAJ6993687.1"/>
    <property type="molecule type" value="Genomic_DNA"/>
</dbReference>
<evidence type="ECO:0000313" key="2">
    <source>
        <dbReference type="Proteomes" id="UP001164929"/>
    </source>
</evidence>
<dbReference type="Proteomes" id="UP001164929">
    <property type="component" value="Chromosome 6"/>
</dbReference>
<gene>
    <name evidence="1" type="ORF">NC653_016735</name>
</gene>
<keyword evidence="2" id="KW-1185">Reference proteome</keyword>
<dbReference type="AlphaFoldDB" id="A0AAD6QNL7"/>
<accession>A0AAD6QNL7</accession>
<comment type="caution">
    <text evidence="1">The sequence shown here is derived from an EMBL/GenBank/DDBJ whole genome shotgun (WGS) entry which is preliminary data.</text>
</comment>
<name>A0AAD6QNL7_9ROSI</name>
<proteinExistence type="predicted"/>
<organism evidence="1 2">
    <name type="scientific">Populus alba x Populus x berolinensis</name>
    <dbReference type="NCBI Taxonomy" id="444605"/>
    <lineage>
        <taxon>Eukaryota</taxon>
        <taxon>Viridiplantae</taxon>
        <taxon>Streptophyta</taxon>
        <taxon>Embryophyta</taxon>
        <taxon>Tracheophyta</taxon>
        <taxon>Spermatophyta</taxon>
        <taxon>Magnoliopsida</taxon>
        <taxon>eudicotyledons</taxon>
        <taxon>Gunneridae</taxon>
        <taxon>Pentapetalae</taxon>
        <taxon>rosids</taxon>
        <taxon>fabids</taxon>
        <taxon>Malpighiales</taxon>
        <taxon>Salicaceae</taxon>
        <taxon>Saliceae</taxon>
        <taxon>Populus</taxon>
    </lineage>
</organism>
<sequence length="65" mass="7811">MTWYMNIIRQFITPPWERVTRCPRDTHIIRHVIQIIISFVHQVIIVRDATWFLSCHSSFDEVGEA</sequence>
<reference evidence="1" key="1">
    <citation type="journal article" date="2023" name="Mol. Ecol. Resour.">
        <title>Chromosome-level genome assembly of a triploid poplar Populus alba 'Berolinensis'.</title>
        <authorList>
            <person name="Chen S."/>
            <person name="Yu Y."/>
            <person name="Wang X."/>
            <person name="Wang S."/>
            <person name="Zhang T."/>
            <person name="Zhou Y."/>
            <person name="He R."/>
            <person name="Meng N."/>
            <person name="Wang Y."/>
            <person name="Liu W."/>
            <person name="Liu Z."/>
            <person name="Liu J."/>
            <person name="Guo Q."/>
            <person name="Huang H."/>
            <person name="Sederoff R.R."/>
            <person name="Wang G."/>
            <person name="Qu G."/>
            <person name="Chen S."/>
        </authorList>
    </citation>
    <scope>NUCLEOTIDE SEQUENCE</scope>
    <source>
        <strain evidence="1">SC-2020</strain>
    </source>
</reference>